<proteinExistence type="predicted"/>
<feature type="domain" description="PAC" evidence="11">
    <location>
        <begin position="361"/>
        <end position="414"/>
    </location>
</feature>
<name>A0A5Q2MKR2_9ACTN</name>
<evidence type="ECO:0000256" key="6">
    <source>
        <dbReference type="ARBA" id="ARBA00022777"/>
    </source>
</evidence>
<dbReference type="InterPro" id="IPR003661">
    <property type="entry name" value="HisK_dim/P_dom"/>
</dbReference>
<evidence type="ECO:0000256" key="9">
    <source>
        <dbReference type="SAM" id="Phobius"/>
    </source>
</evidence>
<dbReference type="InterPro" id="IPR005467">
    <property type="entry name" value="His_kinase_dom"/>
</dbReference>
<comment type="subcellular location">
    <subcellularLocation>
        <location evidence="2">Cell membrane</location>
    </subcellularLocation>
</comment>
<feature type="transmembrane region" description="Helical" evidence="9">
    <location>
        <begin position="237"/>
        <end position="258"/>
    </location>
</feature>
<dbReference type="Gene3D" id="3.30.565.10">
    <property type="entry name" value="Histidine kinase-like ATPase, C-terminal domain"/>
    <property type="match status" value="1"/>
</dbReference>
<feature type="transmembrane region" description="Helical" evidence="9">
    <location>
        <begin position="184"/>
        <end position="217"/>
    </location>
</feature>
<dbReference type="FunFam" id="3.30.565.10:FF:000006">
    <property type="entry name" value="Sensor histidine kinase WalK"/>
    <property type="match status" value="1"/>
</dbReference>
<accession>A0A5Q2MKR2</accession>
<evidence type="ECO:0000256" key="5">
    <source>
        <dbReference type="ARBA" id="ARBA00022679"/>
    </source>
</evidence>
<evidence type="ECO:0000313" key="13">
    <source>
        <dbReference type="Proteomes" id="UP000392064"/>
    </source>
</evidence>
<evidence type="ECO:0000256" key="3">
    <source>
        <dbReference type="ARBA" id="ARBA00012438"/>
    </source>
</evidence>
<dbReference type="CDD" id="cd00130">
    <property type="entry name" value="PAS"/>
    <property type="match status" value="1"/>
</dbReference>
<dbReference type="Gene3D" id="3.30.450.20">
    <property type="entry name" value="PAS domain"/>
    <property type="match status" value="1"/>
</dbReference>
<dbReference type="InterPro" id="IPR000014">
    <property type="entry name" value="PAS"/>
</dbReference>
<dbReference type="Pfam" id="PF08448">
    <property type="entry name" value="PAS_4"/>
    <property type="match status" value="1"/>
</dbReference>
<feature type="transmembrane region" description="Helical" evidence="9">
    <location>
        <begin position="135"/>
        <end position="154"/>
    </location>
</feature>
<evidence type="ECO:0000256" key="7">
    <source>
        <dbReference type="ARBA" id="ARBA00023012"/>
    </source>
</evidence>
<dbReference type="Pfam" id="PF00512">
    <property type="entry name" value="HisKA"/>
    <property type="match status" value="1"/>
</dbReference>
<dbReference type="EMBL" id="CP045737">
    <property type="protein sequence ID" value="QGG42371.1"/>
    <property type="molecule type" value="Genomic_DNA"/>
</dbReference>
<keyword evidence="9" id="KW-0812">Transmembrane</keyword>
<dbReference type="InterPro" id="IPR013656">
    <property type="entry name" value="PAS_4"/>
</dbReference>
<dbReference type="SUPFAM" id="SSF47384">
    <property type="entry name" value="Homodimeric domain of signal transducing histidine kinase"/>
    <property type="match status" value="1"/>
</dbReference>
<dbReference type="NCBIfam" id="TIGR00229">
    <property type="entry name" value="sensory_box"/>
    <property type="match status" value="1"/>
</dbReference>
<dbReference type="KEGG" id="aef:GEV26_13845"/>
<feature type="region of interest" description="Disordered" evidence="8">
    <location>
        <begin position="19"/>
        <end position="50"/>
    </location>
</feature>
<evidence type="ECO:0000259" key="11">
    <source>
        <dbReference type="PROSITE" id="PS50113"/>
    </source>
</evidence>
<dbReference type="InterPro" id="IPR050736">
    <property type="entry name" value="Sensor_HK_Regulatory"/>
</dbReference>
<dbReference type="InterPro" id="IPR000700">
    <property type="entry name" value="PAS-assoc_C"/>
</dbReference>
<keyword evidence="9" id="KW-0472">Membrane</keyword>
<dbReference type="SMART" id="SM00387">
    <property type="entry name" value="HATPase_c"/>
    <property type="match status" value="1"/>
</dbReference>
<feature type="domain" description="Histidine kinase" evidence="10">
    <location>
        <begin position="418"/>
        <end position="641"/>
    </location>
</feature>
<dbReference type="CDD" id="cd00082">
    <property type="entry name" value="HisKA"/>
    <property type="match status" value="1"/>
</dbReference>
<evidence type="ECO:0000256" key="8">
    <source>
        <dbReference type="SAM" id="MobiDB-lite"/>
    </source>
</evidence>
<protein>
    <recommendedName>
        <fullName evidence="3">histidine kinase</fullName>
        <ecNumber evidence="3">2.7.13.3</ecNumber>
    </recommendedName>
</protein>
<keyword evidence="5" id="KW-0808">Transferase</keyword>
<feature type="transmembrane region" description="Helical" evidence="9">
    <location>
        <begin position="103"/>
        <end position="123"/>
    </location>
</feature>
<evidence type="ECO:0000313" key="12">
    <source>
        <dbReference type="EMBL" id="QGG42371.1"/>
    </source>
</evidence>
<feature type="transmembrane region" description="Helical" evidence="9">
    <location>
        <begin position="160"/>
        <end position="177"/>
    </location>
</feature>
<evidence type="ECO:0000259" key="10">
    <source>
        <dbReference type="PROSITE" id="PS50109"/>
    </source>
</evidence>
<dbReference type="PROSITE" id="PS50109">
    <property type="entry name" value="HIS_KIN"/>
    <property type="match status" value="1"/>
</dbReference>
<dbReference type="InterPro" id="IPR004358">
    <property type="entry name" value="Sig_transdc_His_kin-like_C"/>
</dbReference>
<dbReference type="InterPro" id="IPR036097">
    <property type="entry name" value="HisK_dim/P_sf"/>
</dbReference>
<organism evidence="12 13">
    <name type="scientific">Aeromicrobium yanjiei</name>
    <dbReference type="NCBI Taxonomy" id="2662028"/>
    <lineage>
        <taxon>Bacteria</taxon>
        <taxon>Bacillati</taxon>
        <taxon>Actinomycetota</taxon>
        <taxon>Actinomycetes</taxon>
        <taxon>Propionibacteriales</taxon>
        <taxon>Nocardioidaceae</taxon>
        <taxon>Aeromicrobium</taxon>
    </lineage>
</organism>
<keyword evidence="9" id="KW-1133">Transmembrane helix</keyword>
<evidence type="ECO:0000256" key="2">
    <source>
        <dbReference type="ARBA" id="ARBA00004236"/>
    </source>
</evidence>
<dbReference type="GO" id="GO:0005886">
    <property type="term" value="C:plasma membrane"/>
    <property type="evidence" value="ECO:0007669"/>
    <property type="project" value="UniProtKB-SubCell"/>
</dbReference>
<dbReference type="PRINTS" id="PR00344">
    <property type="entry name" value="BCTRLSENSOR"/>
</dbReference>
<dbReference type="Gene3D" id="1.10.287.130">
    <property type="match status" value="1"/>
</dbReference>
<keyword evidence="7" id="KW-0902">Two-component regulatory system</keyword>
<evidence type="ECO:0000256" key="4">
    <source>
        <dbReference type="ARBA" id="ARBA00022553"/>
    </source>
</evidence>
<dbReference type="SMART" id="SM00388">
    <property type="entry name" value="HisKA"/>
    <property type="match status" value="1"/>
</dbReference>
<dbReference type="GO" id="GO:0000155">
    <property type="term" value="F:phosphorelay sensor kinase activity"/>
    <property type="evidence" value="ECO:0007669"/>
    <property type="project" value="InterPro"/>
</dbReference>
<dbReference type="Proteomes" id="UP000392064">
    <property type="component" value="Chromosome"/>
</dbReference>
<dbReference type="SUPFAM" id="SSF55874">
    <property type="entry name" value="ATPase domain of HSP90 chaperone/DNA topoisomerase II/histidine kinase"/>
    <property type="match status" value="1"/>
</dbReference>
<reference evidence="12 13" key="1">
    <citation type="submission" date="2019-11" db="EMBL/GenBank/DDBJ databases">
        <authorList>
            <person name="Li J."/>
        </authorList>
    </citation>
    <scope>NUCLEOTIDE SEQUENCE [LARGE SCALE GENOMIC DNA]</scope>
    <source>
        <strain evidence="12 13">MF47</strain>
    </source>
</reference>
<comment type="catalytic activity">
    <reaction evidence="1">
        <text>ATP + protein L-histidine = ADP + protein N-phospho-L-histidine.</text>
        <dbReference type="EC" id="2.7.13.3"/>
    </reaction>
</comment>
<dbReference type="InterPro" id="IPR003594">
    <property type="entry name" value="HATPase_dom"/>
</dbReference>
<dbReference type="PANTHER" id="PTHR43711">
    <property type="entry name" value="TWO-COMPONENT HISTIDINE KINASE"/>
    <property type="match status" value="1"/>
</dbReference>
<keyword evidence="13" id="KW-1185">Reference proteome</keyword>
<dbReference type="InterPro" id="IPR036890">
    <property type="entry name" value="HATPase_C_sf"/>
</dbReference>
<dbReference type="InterPro" id="IPR035965">
    <property type="entry name" value="PAS-like_dom_sf"/>
</dbReference>
<keyword evidence="6" id="KW-0418">Kinase</keyword>
<evidence type="ECO:0000256" key="1">
    <source>
        <dbReference type="ARBA" id="ARBA00000085"/>
    </source>
</evidence>
<dbReference type="SUPFAM" id="SSF55785">
    <property type="entry name" value="PYP-like sensor domain (PAS domain)"/>
    <property type="match status" value="1"/>
</dbReference>
<dbReference type="Pfam" id="PF02518">
    <property type="entry name" value="HATPase_c"/>
    <property type="match status" value="1"/>
</dbReference>
<dbReference type="CDD" id="cd00075">
    <property type="entry name" value="HATPase"/>
    <property type="match status" value="1"/>
</dbReference>
<dbReference type="PROSITE" id="PS50113">
    <property type="entry name" value="PAC"/>
    <property type="match status" value="1"/>
</dbReference>
<dbReference type="AlphaFoldDB" id="A0A5Q2MKR2"/>
<dbReference type="EC" id="2.7.13.3" evidence="3"/>
<sequence>MSASWGETMVCGHRARRSTQHSCGAPCRSRSAKDPRRGNWGSLSQRPGTMKSVLSRCDPLVRPPAAKWPRRDPRLGYAAAMRASALRPREPQRTAISFGASVFRTQALLAGAFGVVVCVTLALSERRFDDSPGFFAGLTIVLWATIAAAIVPWLRLPVHAQIALPLLDIFAIVLLRNASPESGFGILLIFPAIWLAMAFGRLGSVLGPLFAGVLLWGGVAQAQLGVGPAAGTSAGSAVAAASLTVTLAFVSVITHLTAERVESQRVLLRRQTAMLEKALQRARRQEAILREAFDAVEFAVISLDLDGTTLTTNRATRALLSHLGLPDDTPWERYPLYRADRVTPVPAQEMPHLRVMRGETVDSETYVIGHRTGTRFTIHVTARMLRDESGEVDRVVLVLRDVSAEVRAIADRDDLVTSMSHELRTPLSSVLGYVDLALEVDGLPDEARSMLDIALVNTQRLNSLVNDLLSARSRSPENAITVSLQDCDITAIVVESIDAQRIIASERLIPVNLVTDGGTVRAPADAFRLRQVVDNLLSNAIKYNDIGGRVTVAVHDVVRDDGSEAVEIRVSDTGRGMTLDEQKGLFERFYRAESVRGSTTHGTGLGLAISREIVVMHGGAIEVASEPDRGTEVVVTLPNRPAAHPSAVRTKEA</sequence>
<dbReference type="PANTHER" id="PTHR43711:SF1">
    <property type="entry name" value="HISTIDINE KINASE 1"/>
    <property type="match status" value="1"/>
</dbReference>
<keyword evidence="4" id="KW-0597">Phosphoprotein</keyword>
<gene>
    <name evidence="12" type="ORF">GEV26_13845</name>
</gene>